<dbReference type="InterPro" id="IPR023772">
    <property type="entry name" value="DNA-bd_HTH_TetR-type_CS"/>
</dbReference>
<dbReference type="InterPro" id="IPR050109">
    <property type="entry name" value="HTH-type_TetR-like_transc_reg"/>
</dbReference>
<gene>
    <name evidence="6" type="ORF">EHQ10_04150</name>
</gene>
<keyword evidence="1" id="KW-0805">Transcription regulation</keyword>
<keyword evidence="7" id="KW-1185">Reference proteome</keyword>
<organism evidence="6 7">
    <name type="scientific">Leptospira bouyouniensis</name>
    <dbReference type="NCBI Taxonomy" id="2484911"/>
    <lineage>
        <taxon>Bacteria</taxon>
        <taxon>Pseudomonadati</taxon>
        <taxon>Spirochaetota</taxon>
        <taxon>Spirochaetia</taxon>
        <taxon>Leptospirales</taxon>
        <taxon>Leptospiraceae</taxon>
        <taxon>Leptospira</taxon>
    </lineage>
</organism>
<sequence length="208" mass="24112">MNTKINPRKVPQQKRSKERYQKIVDTAIELLGEVGYDDLTTDLIAEKSGISVGSIYQFFPNKESIIYSHAEASYLIMHDLFFEKVTKELKKTKKFTPEFVDFTLIAFEQTLSEVKGYRLINSILYTNEALLDLDIQSNERFARSLAEKVILAMFPKVNKKRAFYISLMIVESVDSVTRIVDRTQKNSEKKQVLAELRTLLLVYFSSFQ</sequence>
<reference evidence="7" key="1">
    <citation type="journal article" date="2019" name="PLoS Negl. Trop. Dis.">
        <title>Revisiting the worldwide diversity of Leptospira species in the environment.</title>
        <authorList>
            <person name="Vincent A.T."/>
            <person name="Schiettekatte O."/>
            <person name="Bourhy P."/>
            <person name="Veyrier F.J."/>
            <person name="Picardeau M."/>
        </authorList>
    </citation>
    <scope>NUCLEOTIDE SEQUENCE [LARGE SCALE GENOMIC DNA]</scope>
    <source>
        <strain evidence="7">201800295</strain>
    </source>
</reference>
<protein>
    <submittedName>
        <fullName evidence="6">TetR/AcrR family transcriptional regulator</fullName>
    </submittedName>
</protein>
<name>A0ABY2L8H5_9LEPT</name>
<dbReference type="Pfam" id="PF00440">
    <property type="entry name" value="TetR_N"/>
    <property type="match status" value="1"/>
</dbReference>
<feature type="domain" description="HTH tetR-type" evidence="5">
    <location>
        <begin position="17"/>
        <end position="77"/>
    </location>
</feature>
<evidence type="ECO:0000313" key="7">
    <source>
        <dbReference type="Proteomes" id="UP000297617"/>
    </source>
</evidence>
<evidence type="ECO:0000259" key="5">
    <source>
        <dbReference type="PROSITE" id="PS50977"/>
    </source>
</evidence>
<dbReference type="Gene3D" id="1.10.357.10">
    <property type="entry name" value="Tetracycline Repressor, domain 2"/>
    <property type="match status" value="1"/>
</dbReference>
<evidence type="ECO:0000256" key="3">
    <source>
        <dbReference type="ARBA" id="ARBA00023163"/>
    </source>
</evidence>
<feature type="DNA-binding region" description="H-T-H motif" evidence="4">
    <location>
        <begin position="40"/>
        <end position="59"/>
    </location>
</feature>
<dbReference type="PROSITE" id="PS50977">
    <property type="entry name" value="HTH_TETR_2"/>
    <property type="match status" value="1"/>
</dbReference>
<evidence type="ECO:0000256" key="2">
    <source>
        <dbReference type="ARBA" id="ARBA00023125"/>
    </source>
</evidence>
<accession>A0ABY2L8H5</accession>
<dbReference type="RefSeq" id="WP_135753325.1">
    <property type="nucleotide sequence ID" value="NZ_RQFD01000003.1"/>
</dbReference>
<evidence type="ECO:0000313" key="6">
    <source>
        <dbReference type="EMBL" id="TGK52945.1"/>
    </source>
</evidence>
<dbReference type="SUPFAM" id="SSF46689">
    <property type="entry name" value="Homeodomain-like"/>
    <property type="match status" value="1"/>
</dbReference>
<keyword evidence="2 4" id="KW-0238">DNA-binding</keyword>
<comment type="caution">
    <text evidence="6">The sequence shown here is derived from an EMBL/GenBank/DDBJ whole genome shotgun (WGS) entry which is preliminary data.</text>
</comment>
<keyword evidence="3" id="KW-0804">Transcription</keyword>
<dbReference type="InterPro" id="IPR009057">
    <property type="entry name" value="Homeodomain-like_sf"/>
</dbReference>
<proteinExistence type="predicted"/>
<evidence type="ECO:0000256" key="4">
    <source>
        <dbReference type="PROSITE-ProRule" id="PRU00335"/>
    </source>
</evidence>
<dbReference type="InterPro" id="IPR001647">
    <property type="entry name" value="HTH_TetR"/>
</dbReference>
<evidence type="ECO:0000256" key="1">
    <source>
        <dbReference type="ARBA" id="ARBA00023015"/>
    </source>
</evidence>
<dbReference type="Proteomes" id="UP000297617">
    <property type="component" value="Unassembled WGS sequence"/>
</dbReference>
<dbReference type="PANTHER" id="PTHR30055:SF234">
    <property type="entry name" value="HTH-TYPE TRANSCRIPTIONAL REGULATOR BETI"/>
    <property type="match status" value="1"/>
</dbReference>
<dbReference type="EMBL" id="RQFD01000003">
    <property type="protein sequence ID" value="TGK52945.1"/>
    <property type="molecule type" value="Genomic_DNA"/>
</dbReference>
<dbReference type="PANTHER" id="PTHR30055">
    <property type="entry name" value="HTH-TYPE TRANSCRIPTIONAL REGULATOR RUTR"/>
    <property type="match status" value="1"/>
</dbReference>
<dbReference type="PRINTS" id="PR00455">
    <property type="entry name" value="HTHTETR"/>
</dbReference>
<dbReference type="PROSITE" id="PS01081">
    <property type="entry name" value="HTH_TETR_1"/>
    <property type="match status" value="1"/>
</dbReference>